<evidence type="ECO:0000313" key="4">
    <source>
        <dbReference type="Proteomes" id="UP001521931"/>
    </source>
</evidence>
<evidence type="ECO:0000259" key="2">
    <source>
        <dbReference type="Pfam" id="PF01814"/>
    </source>
</evidence>
<dbReference type="Proteomes" id="UP001521931">
    <property type="component" value="Unassembled WGS sequence"/>
</dbReference>
<keyword evidence="4" id="KW-1185">Reference proteome</keyword>
<feature type="region of interest" description="Disordered" evidence="1">
    <location>
        <begin position="156"/>
        <end position="198"/>
    </location>
</feature>
<feature type="compositionally biased region" description="Acidic residues" evidence="1">
    <location>
        <begin position="167"/>
        <end position="178"/>
    </location>
</feature>
<dbReference type="InterPro" id="IPR012312">
    <property type="entry name" value="Hemerythrin-like"/>
</dbReference>
<dbReference type="EMBL" id="JAKRCV010000044">
    <property type="protein sequence ID" value="MCG7322733.1"/>
    <property type="molecule type" value="Genomic_DNA"/>
</dbReference>
<comment type="caution">
    <text evidence="3">The sequence shown here is derived from an EMBL/GenBank/DDBJ whole genome shotgun (WGS) entry which is preliminary data.</text>
</comment>
<proteinExistence type="predicted"/>
<sequence>MDITEIILEQHAQQRAAFAQLEEFPKKDVEGLEALWKRLVIFLETHAEAEERYFYPHLLEKGTGAADADDGTVEGEVEDAIKDHNKIRDAIGRADEAKVGSDEWWQAVTDADIANSEHMGEEERQDLRDFRDHASLQLRHDIAVEFLRYQATKAATGIEPVNKDAEEYVEDPEAELEEAEGKAEPAKKASAKKASPKK</sequence>
<organism evidence="3 4">
    <name type="scientific">Arsenicicoccus bolidensis</name>
    <dbReference type="NCBI Taxonomy" id="229480"/>
    <lineage>
        <taxon>Bacteria</taxon>
        <taxon>Bacillati</taxon>
        <taxon>Actinomycetota</taxon>
        <taxon>Actinomycetes</taxon>
        <taxon>Micrococcales</taxon>
        <taxon>Intrasporangiaceae</taxon>
        <taxon>Arsenicicoccus</taxon>
    </lineage>
</organism>
<feature type="domain" description="Hemerythrin-like" evidence="2">
    <location>
        <begin position="3"/>
        <end position="125"/>
    </location>
</feature>
<dbReference type="Gene3D" id="1.20.120.520">
    <property type="entry name" value="nmb1532 protein domain like"/>
    <property type="match status" value="1"/>
</dbReference>
<name>A0ABS9Q4D2_9MICO</name>
<accession>A0ABS9Q4D2</accession>
<dbReference type="RefSeq" id="WP_239265081.1">
    <property type="nucleotide sequence ID" value="NZ_DAMDMH010000016.1"/>
</dbReference>
<reference evidence="3 4" key="1">
    <citation type="submission" date="2022-02" db="EMBL/GenBank/DDBJ databases">
        <title>Uncovering new skin microbiome diversity through culturing and metagenomics.</title>
        <authorList>
            <person name="Conlan S."/>
            <person name="Deming C."/>
            <person name="Nisc Comparative Sequencing Program N."/>
            <person name="Segre J.A."/>
        </authorList>
    </citation>
    <scope>NUCLEOTIDE SEQUENCE [LARGE SCALE GENOMIC DNA]</scope>
    <source>
        <strain evidence="3 4">ACRQZ</strain>
    </source>
</reference>
<evidence type="ECO:0000256" key="1">
    <source>
        <dbReference type="SAM" id="MobiDB-lite"/>
    </source>
</evidence>
<feature type="compositionally biased region" description="Basic residues" evidence="1">
    <location>
        <begin position="189"/>
        <end position="198"/>
    </location>
</feature>
<dbReference type="PANTHER" id="PTHR35585:SF1">
    <property type="entry name" value="HHE DOMAIN PROTEIN (AFU_ORTHOLOGUE AFUA_4G00730)"/>
    <property type="match status" value="1"/>
</dbReference>
<evidence type="ECO:0000313" key="3">
    <source>
        <dbReference type="EMBL" id="MCG7322733.1"/>
    </source>
</evidence>
<protein>
    <submittedName>
        <fullName evidence="3">Hemerythrin domain-containing protein</fullName>
    </submittedName>
</protein>
<dbReference type="Pfam" id="PF01814">
    <property type="entry name" value="Hemerythrin"/>
    <property type="match status" value="1"/>
</dbReference>
<gene>
    <name evidence="3" type="ORF">MHL29_12685</name>
</gene>
<dbReference type="PANTHER" id="PTHR35585">
    <property type="entry name" value="HHE DOMAIN PROTEIN (AFU_ORTHOLOGUE AFUA_4G00730)"/>
    <property type="match status" value="1"/>
</dbReference>